<feature type="transmembrane region" description="Helical" evidence="1">
    <location>
        <begin position="12"/>
        <end position="32"/>
    </location>
</feature>
<evidence type="ECO:0000313" key="7">
    <source>
        <dbReference type="Proteomes" id="UP000590564"/>
    </source>
</evidence>
<evidence type="ECO:0000313" key="2">
    <source>
        <dbReference type="EMBL" id="AVB77197.1"/>
    </source>
</evidence>
<dbReference type="AlphaFoldDB" id="A0A2L1CCV4"/>
<evidence type="ECO:0000256" key="1">
    <source>
        <dbReference type="SAM" id="Phobius"/>
    </source>
</evidence>
<dbReference type="KEGG" id="mmad:MMJJ_18270"/>
<accession>A0A2L1CCV4</accession>
<keyword evidence="1" id="KW-0812">Transmembrane</keyword>
<gene>
    <name evidence="3" type="ORF">HNP94_000707</name>
    <name evidence="4" type="ORF">HNP96_000308</name>
    <name evidence="2" type="ORF">MMJJ_18270</name>
</gene>
<keyword evidence="1" id="KW-0472">Membrane</keyword>
<sequence length="61" mass="6724">MGLIKNAGRKTLGEIIIAITFFLGFPISALVFAYINPIMGILCLVFCIYLLYLANTLKKGK</sequence>
<dbReference type="Proteomes" id="UP000590564">
    <property type="component" value="Unassembled WGS sequence"/>
</dbReference>
<proteinExistence type="predicted"/>
<evidence type="ECO:0000313" key="3">
    <source>
        <dbReference type="EMBL" id="MBA2863707.1"/>
    </source>
</evidence>
<name>A0A2L1CCV4_METMI</name>
<reference evidence="3 6" key="3">
    <citation type="submission" date="2020-07" db="EMBL/GenBank/DDBJ databases">
        <title>Genomic Encyclopedia of Type Strains, Phase IV (KMG-V): Genome sequencing to study the core and pangenomes of soil and plant-associated prokaryotes.</title>
        <authorList>
            <person name="Whitman W."/>
        </authorList>
    </citation>
    <scope>NUCLEOTIDE SEQUENCE [LARGE SCALE GENOMIC DNA]</scope>
    <source>
        <strain evidence="3 6">C13</strain>
        <strain evidence="4 7">D1</strain>
    </source>
</reference>
<dbReference type="Proteomes" id="UP000567099">
    <property type="component" value="Unassembled WGS sequence"/>
</dbReference>
<dbReference type="Proteomes" id="UP000239462">
    <property type="component" value="Chromosome"/>
</dbReference>
<reference evidence="5" key="1">
    <citation type="journal article" date="2018" name="Genome Announc.">
        <title>Complete Genome Sequence of the Methanococcus maripaludis Type Strain JJ (DSM 2067), a Model for Selenoprotein Synthesis in Archaea.</title>
        <authorList>
            <person name="Poehlein A."/>
            <person name="Heym D."/>
            <person name="Quitzke V."/>
            <person name="Fersch J."/>
            <person name="Daniel R."/>
            <person name="Rother M."/>
        </authorList>
    </citation>
    <scope>NUCLEOTIDE SEQUENCE [LARGE SCALE GENOMIC DNA]</scope>
    <source>
        <strain evidence="5">DSM 2067</strain>
    </source>
</reference>
<protein>
    <submittedName>
        <fullName evidence="2">Uncharacterized protein</fullName>
    </submittedName>
</protein>
<organism evidence="2 5">
    <name type="scientific">Methanococcus maripaludis</name>
    <name type="common">Methanococcus deltae</name>
    <dbReference type="NCBI Taxonomy" id="39152"/>
    <lineage>
        <taxon>Archaea</taxon>
        <taxon>Methanobacteriati</taxon>
        <taxon>Methanobacteriota</taxon>
        <taxon>Methanomada group</taxon>
        <taxon>Methanococci</taxon>
        <taxon>Methanococcales</taxon>
        <taxon>Methanococcaceae</taxon>
        <taxon>Methanococcus</taxon>
    </lineage>
</organism>
<evidence type="ECO:0000313" key="4">
    <source>
        <dbReference type="EMBL" id="MBB6496287.1"/>
    </source>
</evidence>
<reference evidence="2" key="2">
    <citation type="submission" date="2018-02" db="EMBL/GenBank/DDBJ databases">
        <title>Complete genome sequence of the Methanococcus maripaludis type strain JJ (DSM 2067), a model for selenoprotein synthesis in Archaea.</title>
        <authorList>
            <person name="Poehlein A."/>
            <person name="Heym D."/>
            <person name="Quitzke V."/>
            <person name="Fersch J."/>
            <person name="Daniel R."/>
            <person name="Rother M."/>
        </authorList>
    </citation>
    <scope>NUCLEOTIDE SEQUENCE [LARGE SCALE GENOMIC DNA]</scope>
    <source>
        <strain evidence="2">DSM 2067</strain>
    </source>
</reference>
<dbReference type="EMBL" id="CP026606">
    <property type="protein sequence ID" value="AVB77197.1"/>
    <property type="molecule type" value="Genomic_DNA"/>
</dbReference>
<dbReference type="EMBL" id="JACDUO010000001">
    <property type="protein sequence ID" value="MBA2863707.1"/>
    <property type="molecule type" value="Genomic_DNA"/>
</dbReference>
<evidence type="ECO:0000313" key="6">
    <source>
        <dbReference type="Proteomes" id="UP000567099"/>
    </source>
</evidence>
<keyword evidence="1" id="KW-1133">Transmembrane helix</keyword>
<dbReference type="GeneID" id="36102909"/>
<feature type="transmembrane region" description="Helical" evidence="1">
    <location>
        <begin position="38"/>
        <end position="57"/>
    </location>
</feature>
<dbReference type="RefSeq" id="WP_104838538.1">
    <property type="nucleotide sequence ID" value="NZ_CP026606.1"/>
</dbReference>
<evidence type="ECO:0000313" key="5">
    <source>
        <dbReference type="Proteomes" id="UP000239462"/>
    </source>
</evidence>
<dbReference type="EMBL" id="JACHED010000001">
    <property type="protein sequence ID" value="MBB6496287.1"/>
    <property type="molecule type" value="Genomic_DNA"/>
</dbReference>